<evidence type="ECO:0000256" key="1">
    <source>
        <dbReference type="SAM" id="MobiDB-lite"/>
    </source>
</evidence>
<sequence length="172" mass="19600">MTDPLLLFDIRLARKIYTGRSHLINSRRSRESGRPGTSRNPHCSTVPTNRQSYAIWNLTEQFGLDTGTYSVGCLAKLRDGSKVICITQFTYYEQQDLLGEIQKTHCGYQRNQKWQDLLSPDAVACGEEISSGDGTMDGISMNTRFRDPDKPEHLTYLMVQHRSSVNELMSYN</sequence>
<dbReference type="AlphaFoldDB" id="A0AAJ8BQ53"/>
<name>A0AAJ8BQ53_ASPNG</name>
<feature type="compositionally biased region" description="Polar residues" evidence="1">
    <location>
        <begin position="35"/>
        <end position="46"/>
    </location>
</feature>
<evidence type="ECO:0000313" key="2">
    <source>
        <dbReference type="RefSeq" id="XP_059600391.1"/>
    </source>
</evidence>
<dbReference type="KEGG" id="ang:An03g06780"/>
<accession>A0AAJ8BQ53</accession>
<reference evidence="2" key="1">
    <citation type="submission" date="2025-02" db="EMBL/GenBank/DDBJ databases">
        <authorList>
            <consortium name="NCBI Genome Project"/>
        </authorList>
    </citation>
    <scope>NUCLEOTIDE SEQUENCE</scope>
</reference>
<gene>
    <name evidence="2" type="ORF">An03g06780</name>
</gene>
<dbReference type="GeneID" id="84590773"/>
<reference evidence="2" key="2">
    <citation type="submission" date="2025-08" db="UniProtKB">
        <authorList>
            <consortium name="RefSeq"/>
        </authorList>
    </citation>
    <scope>IDENTIFICATION</scope>
</reference>
<protein>
    <submittedName>
        <fullName evidence="2">Uncharacterized protein</fullName>
    </submittedName>
</protein>
<organism evidence="2">
    <name type="scientific">Aspergillus niger</name>
    <dbReference type="NCBI Taxonomy" id="5061"/>
    <lineage>
        <taxon>Eukaryota</taxon>
        <taxon>Fungi</taxon>
        <taxon>Dikarya</taxon>
        <taxon>Ascomycota</taxon>
        <taxon>Pezizomycotina</taxon>
        <taxon>Eurotiomycetes</taxon>
        <taxon>Eurotiomycetidae</taxon>
        <taxon>Eurotiales</taxon>
        <taxon>Aspergillaceae</taxon>
        <taxon>Aspergillus</taxon>
        <taxon>Aspergillus subgen. Circumdati</taxon>
    </lineage>
</organism>
<dbReference type="RefSeq" id="XP_059600391.1">
    <property type="nucleotide sequence ID" value="XM_059747210.1"/>
</dbReference>
<feature type="region of interest" description="Disordered" evidence="1">
    <location>
        <begin position="24"/>
        <end position="46"/>
    </location>
</feature>
<proteinExistence type="predicted"/>
<dbReference type="VEuPathDB" id="FungiDB:An03g06780"/>